<proteinExistence type="inferred from homology"/>
<evidence type="ECO:0000256" key="5">
    <source>
        <dbReference type="ARBA" id="ARBA00022519"/>
    </source>
</evidence>
<dbReference type="CDD" id="cd12834">
    <property type="entry name" value="ZntB_u1"/>
    <property type="match status" value="1"/>
</dbReference>
<evidence type="ECO:0000256" key="8">
    <source>
        <dbReference type="ARBA" id="ARBA00022989"/>
    </source>
</evidence>
<evidence type="ECO:0000256" key="10">
    <source>
        <dbReference type="ARBA" id="ARBA00023136"/>
    </source>
</evidence>
<evidence type="ECO:0000313" key="13">
    <source>
        <dbReference type="Proteomes" id="UP000198841"/>
    </source>
</evidence>
<accession>A0A1I3RW57</accession>
<name>A0A1I3RW57_9GAMM</name>
<evidence type="ECO:0000256" key="11">
    <source>
        <dbReference type="SAM" id="Phobius"/>
    </source>
</evidence>
<dbReference type="InterPro" id="IPR002523">
    <property type="entry name" value="MgTranspt_CorA/ZnTranspt_ZntB"/>
</dbReference>
<feature type="transmembrane region" description="Helical" evidence="11">
    <location>
        <begin position="315"/>
        <end position="336"/>
    </location>
</feature>
<dbReference type="InterPro" id="IPR045861">
    <property type="entry name" value="CorA_cytoplasmic_dom"/>
</dbReference>
<keyword evidence="10 11" id="KW-0472">Membrane</keyword>
<keyword evidence="3" id="KW-0813">Transport</keyword>
<feature type="transmembrane region" description="Helical" evidence="11">
    <location>
        <begin position="281"/>
        <end position="303"/>
    </location>
</feature>
<dbReference type="PANTHER" id="PTHR46494">
    <property type="entry name" value="CORA FAMILY METAL ION TRANSPORTER (EUROFUNG)"/>
    <property type="match status" value="1"/>
</dbReference>
<keyword evidence="5" id="KW-0997">Cell inner membrane</keyword>
<dbReference type="Gene3D" id="3.30.460.20">
    <property type="entry name" value="CorA soluble domain-like"/>
    <property type="match status" value="1"/>
</dbReference>
<comment type="caution">
    <text evidence="12">The sequence shown here is derived from an EMBL/GenBank/DDBJ whole genome shotgun (WGS) entry which is preliminary data.</text>
</comment>
<keyword evidence="9" id="KW-0406">Ion transport</keyword>
<keyword evidence="13" id="KW-1185">Reference proteome</keyword>
<evidence type="ECO:0000256" key="1">
    <source>
        <dbReference type="ARBA" id="ARBA00004651"/>
    </source>
</evidence>
<gene>
    <name evidence="12" type="ORF">SAMN05518863_101684</name>
</gene>
<keyword evidence="4" id="KW-1003">Cell membrane</keyword>
<dbReference type="InterPro" id="IPR045863">
    <property type="entry name" value="CorA_TM1_TM2"/>
</dbReference>
<comment type="subcellular location">
    <subcellularLocation>
        <location evidence="1">Cell membrane</location>
        <topology evidence="1">Multi-pass membrane protein</topology>
    </subcellularLocation>
</comment>
<evidence type="ECO:0000256" key="7">
    <source>
        <dbReference type="ARBA" id="ARBA00022833"/>
    </source>
</evidence>
<organism evidence="12 13">
    <name type="scientific">Candidatus Pantoea symbiotica</name>
    <dbReference type="NCBI Taxonomy" id="1884370"/>
    <lineage>
        <taxon>Bacteria</taxon>
        <taxon>Pseudomonadati</taxon>
        <taxon>Pseudomonadota</taxon>
        <taxon>Gammaproteobacteria</taxon>
        <taxon>Enterobacterales</taxon>
        <taxon>Erwiniaceae</taxon>
        <taxon>Pantoea</taxon>
    </lineage>
</organism>
<evidence type="ECO:0000256" key="3">
    <source>
        <dbReference type="ARBA" id="ARBA00022448"/>
    </source>
</evidence>
<dbReference type="SUPFAM" id="SSF143865">
    <property type="entry name" value="CorA soluble domain-like"/>
    <property type="match status" value="1"/>
</dbReference>
<evidence type="ECO:0000256" key="2">
    <source>
        <dbReference type="ARBA" id="ARBA00009765"/>
    </source>
</evidence>
<protein>
    <submittedName>
        <fullName evidence="12">Zinc transporter</fullName>
    </submittedName>
</protein>
<dbReference type="PANTHER" id="PTHR46494:SF3">
    <property type="entry name" value="ZINC TRANSPORT PROTEIN ZNTB"/>
    <property type="match status" value="1"/>
</dbReference>
<keyword evidence="8 11" id="KW-1133">Transmembrane helix</keyword>
<dbReference type="Pfam" id="PF01544">
    <property type="entry name" value="CorA"/>
    <property type="match status" value="1"/>
</dbReference>
<dbReference type="EMBL" id="FOSD01000001">
    <property type="protein sequence ID" value="SFJ49496.1"/>
    <property type="molecule type" value="Genomic_DNA"/>
</dbReference>
<keyword evidence="7" id="KW-0862">Zinc</keyword>
<evidence type="ECO:0000256" key="4">
    <source>
        <dbReference type="ARBA" id="ARBA00022475"/>
    </source>
</evidence>
<comment type="similarity">
    <text evidence="2">Belongs to the CorA metal ion transporter (MIT) (TC 1.A.35) family.</text>
</comment>
<evidence type="ECO:0000256" key="6">
    <source>
        <dbReference type="ARBA" id="ARBA00022692"/>
    </source>
</evidence>
<dbReference type="RefSeq" id="WP_008102665.1">
    <property type="nucleotide sequence ID" value="NZ_FOSD01000001.1"/>
</dbReference>
<dbReference type="SUPFAM" id="SSF144083">
    <property type="entry name" value="Magnesium transport protein CorA, transmembrane region"/>
    <property type="match status" value="1"/>
</dbReference>
<evidence type="ECO:0000256" key="9">
    <source>
        <dbReference type="ARBA" id="ARBA00023065"/>
    </source>
</evidence>
<dbReference type="Proteomes" id="UP000198841">
    <property type="component" value="Unassembled WGS sequence"/>
</dbReference>
<evidence type="ECO:0000313" key="12">
    <source>
        <dbReference type="EMBL" id="SFJ49496.1"/>
    </source>
</evidence>
<reference evidence="12 13" key="1">
    <citation type="submission" date="2016-10" db="EMBL/GenBank/DDBJ databases">
        <authorList>
            <person name="Varghese N."/>
            <person name="Submissions S."/>
        </authorList>
    </citation>
    <scope>NUCLEOTIDE SEQUENCE [LARGE SCALE GENOMIC DNA]</scope>
    <source>
        <strain evidence="12 13">YR512</strain>
    </source>
</reference>
<sequence>MLQPVLPLASLPDFNNEVAGLIHGYLFTPASPPQRLNAREAAQLAQQQLPESYFIWLHINLNHARAERWVQDHFGVDHDFFDEIHSASPRTRLAHQNDALLAVLNDVTFSKEERSTQNATLWMWCCPRVVVTARFRPVGMIERMHQQMDRLKFAEPDAMLLWLLGEQEAQLEQVVRRSSQAVDAIEERLLSAAIKTNRRELGQLRRMLLRVQRLLAPEPAALFRLLNRPPKWLKREPLGELRIFTEEFSVALNDLASLMERIRLLQEEIAARLMEQSNRTLFLLTVITVLALPINIVAGFFGMNVGGIPLANNPHGFLLLVLVVLAFTLVAGWLAFRRPRD</sequence>
<dbReference type="Gene3D" id="1.20.58.340">
    <property type="entry name" value="Magnesium transport protein CorA, transmembrane region"/>
    <property type="match status" value="2"/>
</dbReference>
<keyword evidence="6 11" id="KW-0812">Transmembrane</keyword>